<dbReference type="AlphaFoldDB" id="A0A2V2UXP8"/>
<evidence type="ECO:0000313" key="2">
    <source>
        <dbReference type="Proteomes" id="UP000246121"/>
    </source>
</evidence>
<dbReference type="VEuPathDB" id="TriTrypDB:C3747_118g139"/>
<dbReference type="InterPro" id="IPR036045">
    <property type="entry name" value="Sec1-like_sf"/>
</dbReference>
<dbReference type="VEuPathDB" id="TriTrypDB:TCSYLVIO_008723"/>
<dbReference type="VEuPathDB" id="TriTrypDB:TcG_10763"/>
<accession>A0A2V2UXP8</accession>
<reference evidence="1 2" key="1">
    <citation type="journal article" date="2018" name="Microb. Genom.">
        <title>Expanding an expanded genome: long-read sequencing of Trypanosoma cruzi.</title>
        <authorList>
            <person name="Berna L."/>
            <person name="Rodriguez M."/>
            <person name="Chiribao M.L."/>
            <person name="Parodi-Talice A."/>
            <person name="Pita S."/>
            <person name="Rijo G."/>
            <person name="Alvarez-Valin F."/>
            <person name="Robello C."/>
        </authorList>
    </citation>
    <scope>NUCLEOTIDE SEQUENCE [LARGE SCALE GENOMIC DNA]</scope>
    <source>
        <strain evidence="1 2">Dm28c</strain>
    </source>
</reference>
<sequence length="196" mass="22589">MGLPGTFLRGLPGNTTTSRISLRGTDSCGNPVRIIVDWGCVTVTPVIHQRTCQCLLDDLMLLENNLYYQTCRNCLGCTRSGSNWWMSNMCTGAPTVIDSLRSAWRSFRWRWKNSTRITRDWRRAWSRRPILRSWAVRCGLRRSFWRGKPDCRCTSIFARGLWHSTGRSDWRRCGRWNKTSPLGTNSSGKTWMACGT</sequence>
<dbReference type="EMBL" id="PRFA01000103">
    <property type="protein sequence ID" value="PWU87023.1"/>
    <property type="molecule type" value="Genomic_DNA"/>
</dbReference>
<dbReference type="SUPFAM" id="SSF56815">
    <property type="entry name" value="Sec1/munc18-like (SM) proteins"/>
    <property type="match status" value="1"/>
</dbReference>
<dbReference type="VEuPathDB" id="TriTrypDB:TcCL_ESM08380"/>
<name>A0A2V2UXP8_TRYCR</name>
<gene>
    <name evidence="1" type="ORF">C4B63_103g79</name>
</gene>
<proteinExistence type="predicted"/>
<dbReference type="Proteomes" id="UP000246121">
    <property type="component" value="Unassembled WGS sequence"/>
</dbReference>
<comment type="caution">
    <text evidence="1">The sequence shown here is derived from an EMBL/GenBank/DDBJ whole genome shotgun (WGS) entry which is preliminary data.</text>
</comment>
<evidence type="ECO:0000313" key="1">
    <source>
        <dbReference type="EMBL" id="PWU87023.1"/>
    </source>
</evidence>
<organism evidence="1 2">
    <name type="scientific">Trypanosoma cruzi</name>
    <dbReference type="NCBI Taxonomy" id="5693"/>
    <lineage>
        <taxon>Eukaryota</taxon>
        <taxon>Discoba</taxon>
        <taxon>Euglenozoa</taxon>
        <taxon>Kinetoplastea</taxon>
        <taxon>Metakinetoplastina</taxon>
        <taxon>Trypanosomatida</taxon>
        <taxon>Trypanosomatidae</taxon>
        <taxon>Trypanosoma</taxon>
        <taxon>Schizotrypanum</taxon>
    </lineage>
</organism>
<dbReference type="VEuPathDB" id="TriTrypDB:TcCL_NonESM07509"/>
<protein>
    <submittedName>
        <fullName evidence="1">Putative syntaxin binding protein</fullName>
    </submittedName>
</protein>
<dbReference type="VEuPathDB" id="TriTrypDB:C4B63_103g79"/>